<dbReference type="Pfam" id="PF02622">
    <property type="entry name" value="DUF179"/>
    <property type="match status" value="1"/>
</dbReference>
<evidence type="ECO:0000256" key="2">
    <source>
        <dbReference type="HAMAP-Rule" id="MF_00758"/>
    </source>
</evidence>
<organism evidence="3 4">
    <name type="scientific">Candidatus Trichorickettsia mobilis</name>
    <dbReference type="NCBI Taxonomy" id="1346319"/>
    <lineage>
        <taxon>Bacteria</taxon>
        <taxon>Pseudomonadati</taxon>
        <taxon>Pseudomonadota</taxon>
        <taxon>Alphaproteobacteria</taxon>
        <taxon>Rickettsiales</taxon>
        <taxon>Rickettsiaceae</taxon>
        <taxon>Rickettsieae</taxon>
        <taxon>Candidatus Trichorickettsia</taxon>
    </lineage>
</organism>
<dbReference type="Proteomes" id="UP001326613">
    <property type="component" value="Chromosome"/>
</dbReference>
<evidence type="ECO:0000313" key="3">
    <source>
        <dbReference type="EMBL" id="WPY00309.1"/>
    </source>
</evidence>
<keyword evidence="4" id="KW-1185">Reference proteome</keyword>
<dbReference type="HAMAP" id="MF_00758">
    <property type="entry name" value="UPF0301"/>
    <property type="match status" value="1"/>
</dbReference>
<comment type="similarity">
    <text evidence="1 2">Belongs to the UPF0301 (AlgH) family.</text>
</comment>
<gene>
    <name evidence="3" type="ORF">Trichorick_00181</name>
</gene>
<evidence type="ECO:0000313" key="4">
    <source>
        <dbReference type="Proteomes" id="UP001326613"/>
    </source>
</evidence>
<name>A0ABZ0UTV8_9RICK</name>
<dbReference type="Gene3D" id="3.40.1740.10">
    <property type="entry name" value="VC0467-like"/>
    <property type="match status" value="1"/>
</dbReference>
<dbReference type="PANTHER" id="PTHR30327">
    <property type="entry name" value="UNCHARACTERIZED PROTEIN YQGE"/>
    <property type="match status" value="1"/>
</dbReference>
<dbReference type="PANTHER" id="PTHR30327:SF1">
    <property type="entry name" value="UPF0301 PROTEIN YQGE"/>
    <property type="match status" value="1"/>
</dbReference>
<dbReference type="RefSeq" id="WP_323738394.1">
    <property type="nucleotide sequence ID" value="NZ_CP112932.1"/>
</dbReference>
<proteinExistence type="inferred from homology"/>
<dbReference type="SUPFAM" id="SSF143456">
    <property type="entry name" value="VC0467-like"/>
    <property type="match status" value="1"/>
</dbReference>
<evidence type="ECO:0000256" key="1">
    <source>
        <dbReference type="ARBA" id="ARBA00009600"/>
    </source>
</evidence>
<accession>A0ABZ0UTV8</accession>
<reference evidence="3 4" key="1">
    <citation type="submission" date="2022-10" db="EMBL/GenBank/DDBJ databases">
        <title>Host association and intracellularity evolved multiple times independently in the Rickettsiales.</title>
        <authorList>
            <person name="Castelli M."/>
            <person name="Nardi T."/>
            <person name="Gammuto L."/>
            <person name="Bellinzona G."/>
            <person name="Sabaneyeva E."/>
            <person name="Potekhin A."/>
            <person name="Serra V."/>
            <person name="Petroni G."/>
            <person name="Sassera D."/>
        </authorList>
    </citation>
    <scope>NUCLEOTIDE SEQUENCE [LARGE SCALE GENOMIC DNA]</scope>
    <source>
        <strain evidence="3 4">Kr 154-4</strain>
    </source>
</reference>
<sequence>MEDQTFNNLSGKVLIASPYTLYSDVFHKSLIYILSHTPDGGASGLIVNHLMSRMPLKSLFHSVNDTDPNINNMILSIYLGGPIELEKGFFLHSDEYDKNLLFKSQNNIAISSNTDILKDIAAGVGPKHSLFIVGYTAWKAGQLELELENNFWIVSECNPELIFSEANDQKWHVALKNLGIDDAHFSAKLGHC</sequence>
<protein>
    <recommendedName>
        <fullName evidence="2">UPF0301 protein Trichorick_00181</fullName>
    </recommendedName>
</protein>
<dbReference type="InterPro" id="IPR003774">
    <property type="entry name" value="AlgH-like"/>
</dbReference>
<dbReference type="EMBL" id="CP112932">
    <property type="protein sequence ID" value="WPY00309.1"/>
    <property type="molecule type" value="Genomic_DNA"/>
</dbReference>